<dbReference type="SUPFAM" id="SSF52833">
    <property type="entry name" value="Thioredoxin-like"/>
    <property type="match status" value="1"/>
</dbReference>
<evidence type="ECO:0000256" key="1">
    <source>
        <dbReference type="ARBA" id="ARBA00023284"/>
    </source>
</evidence>
<evidence type="ECO:0000256" key="2">
    <source>
        <dbReference type="SAM" id="SignalP"/>
    </source>
</evidence>
<reference evidence="4 5" key="1">
    <citation type="submission" date="2023-11" db="EMBL/GenBank/DDBJ databases">
        <title>Gilvimarinus fulvus sp. nov., isolated from the surface of Kelp.</title>
        <authorList>
            <person name="Sun Y.Y."/>
            <person name="Gong Y."/>
            <person name="Du Z.J."/>
        </authorList>
    </citation>
    <scope>NUCLEOTIDE SEQUENCE [LARGE SCALE GENOMIC DNA]</scope>
    <source>
        <strain evidence="4 5">SDUM040013</strain>
    </source>
</reference>
<keyword evidence="1" id="KW-0676">Redox-active center</keyword>
<organism evidence="4 5">
    <name type="scientific">Gilvimarinus gilvus</name>
    <dbReference type="NCBI Taxonomy" id="3058038"/>
    <lineage>
        <taxon>Bacteria</taxon>
        <taxon>Pseudomonadati</taxon>
        <taxon>Pseudomonadota</taxon>
        <taxon>Gammaproteobacteria</taxon>
        <taxon>Cellvibrionales</taxon>
        <taxon>Cellvibrionaceae</taxon>
        <taxon>Gilvimarinus</taxon>
    </lineage>
</organism>
<dbReference type="InterPro" id="IPR036249">
    <property type="entry name" value="Thioredoxin-like_sf"/>
</dbReference>
<dbReference type="PANTHER" id="PTHR43601:SF3">
    <property type="entry name" value="THIOREDOXIN, MITOCHONDRIAL"/>
    <property type="match status" value="1"/>
</dbReference>
<keyword evidence="5" id="KW-1185">Reference proteome</keyword>
<dbReference type="PROSITE" id="PS00194">
    <property type="entry name" value="THIOREDOXIN_1"/>
    <property type="match status" value="1"/>
</dbReference>
<evidence type="ECO:0000313" key="4">
    <source>
        <dbReference type="EMBL" id="MDX6851141.1"/>
    </source>
</evidence>
<sequence>MKLLARLLATIVITLAGTHAWALDTEPFSKERFDTLQSNGTPVLVDVYATWCPTCAKQRKVLEAYQAQNPESELVVLDVDFDDQKEWVKHFKAPRQSTLILFSGGKQVWFSVAETREEKIFEALNQATMATP</sequence>
<comment type="caution">
    <text evidence="4">The sequence shown here is derived from an EMBL/GenBank/DDBJ whole genome shotgun (WGS) entry which is preliminary data.</text>
</comment>
<dbReference type="Gene3D" id="3.40.30.10">
    <property type="entry name" value="Glutaredoxin"/>
    <property type="match status" value="1"/>
</dbReference>
<dbReference type="InterPro" id="IPR017937">
    <property type="entry name" value="Thioredoxin_CS"/>
</dbReference>
<evidence type="ECO:0000259" key="3">
    <source>
        <dbReference type="PROSITE" id="PS51352"/>
    </source>
</evidence>
<evidence type="ECO:0000313" key="5">
    <source>
        <dbReference type="Proteomes" id="UP001273505"/>
    </source>
</evidence>
<dbReference type="InterPro" id="IPR013766">
    <property type="entry name" value="Thioredoxin_domain"/>
</dbReference>
<dbReference type="EMBL" id="JAXAFO010000041">
    <property type="protein sequence ID" value="MDX6851141.1"/>
    <property type="molecule type" value="Genomic_DNA"/>
</dbReference>
<feature type="domain" description="Thioredoxin" evidence="3">
    <location>
        <begin position="1"/>
        <end position="129"/>
    </location>
</feature>
<dbReference type="CDD" id="cd02947">
    <property type="entry name" value="TRX_family"/>
    <property type="match status" value="1"/>
</dbReference>
<dbReference type="PROSITE" id="PS51352">
    <property type="entry name" value="THIOREDOXIN_2"/>
    <property type="match status" value="1"/>
</dbReference>
<dbReference type="RefSeq" id="WP_302722070.1">
    <property type="nucleotide sequence ID" value="NZ_JAULRU010000428.1"/>
</dbReference>
<gene>
    <name evidence="4" type="ORF">SCD92_17315</name>
</gene>
<dbReference type="PANTHER" id="PTHR43601">
    <property type="entry name" value="THIOREDOXIN, MITOCHONDRIAL"/>
    <property type="match status" value="1"/>
</dbReference>
<proteinExistence type="predicted"/>
<accession>A0ABU4S3Y9</accession>
<dbReference type="Pfam" id="PF00085">
    <property type="entry name" value="Thioredoxin"/>
    <property type="match status" value="1"/>
</dbReference>
<protein>
    <submittedName>
        <fullName evidence="4">Thioredoxin family protein</fullName>
    </submittedName>
</protein>
<dbReference type="Proteomes" id="UP001273505">
    <property type="component" value="Unassembled WGS sequence"/>
</dbReference>
<name>A0ABU4S3Y9_9GAMM</name>
<keyword evidence="2" id="KW-0732">Signal</keyword>
<feature type="signal peptide" evidence="2">
    <location>
        <begin position="1"/>
        <end position="22"/>
    </location>
</feature>
<feature type="chain" id="PRO_5047259078" evidence="2">
    <location>
        <begin position="23"/>
        <end position="132"/>
    </location>
</feature>